<feature type="transmembrane region" description="Helical" evidence="6">
    <location>
        <begin position="470"/>
        <end position="490"/>
    </location>
</feature>
<feature type="transmembrane region" description="Helical" evidence="6">
    <location>
        <begin position="25"/>
        <end position="46"/>
    </location>
</feature>
<dbReference type="PATRIC" id="fig|1183438.3.peg.1581"/>
<feature type="transmembrane region" description="Helical" evidence="6">
    <location>
        <begin position="155"/>
        <end position="172"/>
    </location>
</feature>
<accession>U5QG69</accession>
<keyword evidence="4 6" id="KW-1133">Transmembrane helix</keyword>
<dbReference type="InterPro" id="IPR050833">
    <property type="entry name" value="Poly_Biosynth_Transport"/>
</dbReference>
<evidence type="ECO:0000256" key="4">
    <source>
        <dbReference type="ARBA" id="ARBA00022989"/>
    </source>
</evidence>
<evidence type="ECO:0000313" key="8">
    <source>
        <dbReference type="Proteomes" id="UP000017396"/>
    </source>
</evidence>
<keyword evidence="3 6" id="KW-0812">Transmembrane</keyword>
<organism evidence="7 8">
    <name type="scientific">Gloeobacter kilaueensis (strain ATCC BAA-2537 / CCAP 1431/1 / ULC 316 / JS1)</name>
    <dbReference type="NCBI Taxonomy" id="1183438"/>
    <lineage>
        <taxon>Bacteria</taxon>
        <taxon>Bacillati</taxon>
        <taxon>Cyanobacteriota</taxon>
        <taxon>Cyanophyceae</taxon>
        <taxon>Gloeobacterales</taxon>
        <taxon>Gloeobacteraceae</taxon>
        <taxon>Gloeobacter</taxon>
    </lineage>
</organism>
<keyword evidence="2" id="KW-1003">Cell membrane</keyword>
<proteinExistence type="predicted"/>
<dbReference type="PANTHER" id="PTHR30250:SF26">
    <property type="entry name" value="PSMA PROTEIN"/>
    <property type="match status" value="1"/>
</dbReference>
<reference evidence="7 8" key="1">
    <citation type="journal article" date="2013" name="PLoS ONE">
        <title>Cultivation and Complete Genome Sequencing of Gloeobacter kilaueensis sp. nov., from a Lava Cave in Kilauea Caldera, Hawai'i.</title>
        <authorList>
            <person name="Saw J.H."/>
            <person name="Schatz M."/>
            <person name="Brown M.V."/>
            <person name="Kunkel D.D."/>
            <person name="Foster J.S."/>
            <person name="Shick H."/>
            <person name="Christensen S."/>
            <person name="Hou S."/>
            <person name="Wan X."/>
            <person name="Donachie S.P."/>
        </authorList>
    </citation>
    <scope>NUCLEOTIDE SEQUENCE [LARGE SCALE GENOMIC DNA]</scope>
    <source>
        <strain evidence="8">JS</strain>
    </source>
</reference>
<gene>
    <name evidence="7" type="ORF">GKIL_1607</name>
</gene>
<dbReference type="HOGENOM" id="CLU_549529_0_0_3"/>
<dbReference type="Proteomes" id="UP000017396">
    <property type="component" value="Chromosome"/>
</dbReference>
<dbReference type="STRING" id="1183438.GKIL_1607"/>
<dbReference type="eggNOG" id="COG2244">
    <property type="taxonomic scope" value="Bacteria"/>
</dbReference>
<dbReference type="KEGG" id="glj:GKIL_1607"/>
<feature type="transmembrane region" description="Helical" evidence="6">
    <location>
        <begin position="343"/>
        <end position="366"/>
    </location>
</feature>
<dbReference type="PANTHER" id="PTHR30250">
    <property type="entry name" value="PST FAMILY PREDICTED COLANIC ACID TRANSPORTER"/>
    <property type="match status" value="1"/>
</dbReference>
<evidence type="ECO:0000313" key="7">
    <source>
        <dbReference type="EMBL" id="AGY57853.1"/>
    </source>
</evidence>
<evidence type="ECO:0000256" key="2">
    <source>
        <dbReference type="ARBA" id="ARBA00022475"/>
    </source>
</evidence>
<sequence>MSSINLSALHKYLAFPLRLWNSPTFTTWSSLAARTLSLIAVFPLVLRQFTPADIVVWSLLSSIISLQTFVDLGFAPTFARVVAFAMGGAKNIRDLRDTGNLTGSGQANWSLMEQICSTMQVIYYRLTLISICVLAILGSLALAKPISLTSDSYQAWAAWVVVLLGSTVALWGNRYNALLQGMNQIALLQRWQVITSLGAIFSGFLVLITGGKLLALVLSNQLWIVVGVLRDRWLCRQVEERRLSSFTYGKLYPEVFEGVWPSAWRSGLGAVFTAGLMQASNLVYAQLGATSGIASYLVALRLIQSVSQFSQAPFYSKLPLLARLRSQGKLVEQVAVATRGMRLAYWSFVVCFIGLGVFGPSLLQLIGSHAEFVNPVMWGLLGTCYFIERYGAMHLQLYSTTNHIVWHIVSVVHGLIFLSFSFILFPFIGVYAFPTALLAGYAGFYARYCARYSYKTFQLKFWQFELSTSLIPLAIILAYCVGATAIYLSTNSYSAL</sequence>
<dbReference type="RefSeq" id="WP_023172967.1">
    <property type="nucleotide sequence ID" value="NC_022600.1"/>
</dbReference>
<evidence type="ECO:0000256" key="6">
    <source>
        <dbReference type="SAM" id="Phobius"/>
    </source>
</evidence>
<evidence type="ECO:0000256" key="1">
    <source>
        <dbReference type="ARBA" id="ARBA00004651"/>
    </source>
</evidence>
<dbReference type="AlphaFoldDB" id="U5QG69"/>
<feature type="transmembrane region" description="Helical" evidence="6">
    <location>
        <begin position="431"/>
        <end position="450"/>
    </location>
</feature>
<dbReference type="GO" id="GO:0005886">
    <property type="term" value="C:plasma membrane"/>
    <property type="evidence" value="ECO:0007669"/>
    <property type="project" value="UniProtKB-SubCell"/>
</dbReference>
<protein>
    <submittedName>
        <fullName evidence="7">Membrane protein involved in the export of O-antigen and teichoic acid</fullName>
    </submittedName>
</protein>
<feature type="transmembrane region" description="Helical" evidence="6">
    <location>
        <begin position="193"/>
        <end position="218"/>
    </location>
</feature>
<name>U5QG69_GLOK1</name>
<evidence type="ECO:0000256" key="3">
    <source>
        <dbReference type="ARBA" id="ARBA00022692"/>
    </source>
</evidence>
<keyword evidence="5 6" id="KW-0472">Membrane</keyword>
<dbReference type="EMBL" id="CP003587">
    <property type="protein sequence ID" value="AGY57853.1"/>
    <property type="molecule type" value="Genomic_DNA"/>
</dbReference>
<dbReference type="OrthoDB" id="920322at2"/>
<evidence type="ECO:0000256" key="5">
    <source>
        <dbReference type="ARBA" id="ARBA00023136"/>
    </source>
</evidence>
<feature type="transmembrane region" description="Helical" evidence="6">
    <location>
        <begin position="122"/>
        <end position="143"/>
    </location>
</feature>
<comment type="subcellular location">
    <subcellularLocation>
        <location evidence="1">Cell membrane</location>
        <topology evidence="1">Multi-pass membrane protein</topology>
    </subcellularLocation>
</comment>
<keyword evidence="8" id="KW-1185">Reference proteome</keyword>
<feature type="transmembrane region" description="Helical" evidence="6">
    <location>
        <begin position="283"/>
        <end position="303"/>
    </location>
</feature>